<accession>A0A923SPU9</accession>
<evidence type="ECO:0000313" key="2">
    <source>
        <dbReference type="Proteomes" id="UP000650485"/>
    </source>
</evidence>
<name>A0A923SPU9_WEICO</name>
<dbReference type="AlphaFoldDB" id="A0A923SPU9"/>
<organism evidence="1 2">
    <name type="scientific">Weissella confusa</name>
    <name type="common">Lactobacillus confusus</name>
    <dbReference type="NCBI Taxonomy" id="1583"/>
    <lineage>
        <taxon>Bacteria</taxon>
        <taxon>Bacillati</taxon>
        <taxon>Bacillota</taxon>
        <taxon>Bacilli</taxon>
        <taxon>Lactobacillales</taxon>
        <taxon>Lactobacillaceae</taxon>
        <taxon>Weissella</taxon>
    </lineage>
</organism>
<dbReference type="Proteomes" id="UP000650485">
    <property type="component" value="Unassembled WGS sequence"/>
</dbReference>
<reference evidence="1" key="1">
    <citation type="submission" date="2020-08" db="EMBL/GenBank/DDBJ databases">
        <title>Complete genome sequence of Weissella confusa strain FS54 provides insights into metabolic potential.</title>
        <authorList>
            <person name="Fhoula I."/>
            <person name="Najjari A."/>
            <person name="Lekired A."/>
            <person name="Bessrour-Aouam N."/>
            <person name="Jaballah S."/>
            <person name="Klibi N."/>
            <person name="Ouzari H.-I."/>
        </authorList>
    </citation>
    <scope>NUCLEOTIDE SEQUENCE</scope>
    <source>
        <strain evidence="1">FS54</strain>
    </source>
</reference>
<protein>
    <submittedName>
        <fullName evidence="1">Uncharacterized protein</fullName>
    </submittedName>
</protein>
<proteinExistence type="predicted"/>
<sequence length="92" mass="10439">MKINVRTTFDAELSAEKVDDDGNKQKVVYATFNGNINSDGMPQVSYYIPDNYVAVYKENIAEFRKQWTEFQDIVFKKADEVTSSLNAATTEA</sequence>
<dbReference type="EMBL" id="JACSZT010000008">
    <property type="protein sequence ID" value="MBC6499298.1"/>
    <property type="molecule type" value="Genomic_DNA"/>
</dbReference>
<gene>
    <name evidence="1" type="ORF">H7R52_11555</name>
</gene>
<dbReference type="RefSeq" id="WP_135474070.1">
    <property type="nucleotide sequence ID" value="NZ_CP110106.1"/>
</dbReference>
<comment type="caution">
    <text evidence="1">The sequence shown here is derived from an EMBL/GenBank/DDBJ whole genome shotgun (WGS) entry which is preliminary data.</text>
</comment>
<evidence type="ECO:0000313" key="1">
    <source>
        <dbReference type="EMBL" id="MBC6499298.1"/>
    </source>
</evidence>